<gene>
    <name evidence="1" type="ORF">ACT17_20615</name>
</gene>
<evidence type="ECO:0000313" key="2">
    <source>
        <dbReference type="Proteomes" id="UP000037594"/>
    </source>
</evidence>
<reference evidence="1 2" key="1">
    <citation type="submission" date="2015-06" db="EMBL/GenBank/DDBJ databases">
        <title>Genome sequence of Mycobacterium conceptionense strain MLE.</title>
        <authorList>
            <person name="Greninger A.L."/>
            <person name="Cunningham G."/>
            <person name="Chiu C.Y."/>
            <person name="Miller S."/>
        </authorList>
    </citation>
    <scope>NUCLEOTIDE SEQUENCE [LARGE SCALE GENOMIC DNA]</scope>
    <source>
        <strain evidence="1 2">MLE</strain>
    </source>
</reference>
<dbReference type="Proteomes" id="UP000037594">
    <property type="component" value="Unassembled WGS sequence"/>
</dbReference>
<dbReference type="RefSeq" id="WP_047040482.1">
    <property type="nucleotide sequence ID" value="NZ_LFOD01000021.1"/>
</dbReference>
<dbReference type="EMBL" id="LFOD01000021">
    <property type="protein sequence ID" value="KMV16370.1"/>
    <property type="molecule type" value="Genomic_DNA"/>
</dbReference>
<dbReference type="PATRIC" id="fig|451644.5.peg.4261"/>
<dbReference type="AlphaFoldDB" id="A0A0J8U7H2"/>
<proteinExistence type="predicted"/>
<name>A0A0J8U7H2_9MYCO</name>
<sequence>MTDYEDGRVTASFEEVRAAADTLRLYLSTSVPKGFDLTMKLGSGESSGDSHQHRLEIVKQVLQSINTTRRGHAEYSIARQQDGRTAVRYYSAEAKRLRWLVTHHPTDGDVVVDAIDELTDGWQVIYNAPWPVQ</sequence>
<accession>A0A0J8U7H2</accession>
<protein>
    <submittedName>
        <fullName evidence="1">Uncharacterized protein</fullName>
    </submittedName>
</protein>
<organism evidence="1 2">
    <name type="scientific">Mycolicibacterium conceptionense</name>
    <dbReference type="NCBI Taxonomy" id="451644"/>
    <lineage>
        <taxon>Bacteria</taxon>
        <taxon>Bacillati</taxon>
        <taxon>Actinomycetota</taxon>
        <taxon>Actinomycetes</taxon>
        <taxon>Mycobacteriales</taxon>
        <taxon>Mycobacteriaceae</taxon>
        <taxon>Mycolicibacterium</taxon>
    </lineage>
</organism>
<comment type="caution">
    <text evidence="1">The sequence shown here is derived from an EMBL/GenBank/DDBJ whole genome shotgun (WGS) entry which is preliminary data.</text>
</comment>
<evidence type="ECO:0000313" key="1">
    <source>
        <dbReference type="EMBL" id="KMV16370.1"/>
    </source>
</evidence>